<accession>A0A840F898</accession>
<dbReference type="InterPro" id="IPR035069">
    <property type="entry name" value="TTHA1013/TTHA0281-like"/>
</dbReference>
<keyword evidence="3" id="KW-1185">Reference proteome</keyword>
<evidence type="ECO:0000259" key="1">
    <source>
        <dbReference type="Pfam" id="PF15919"/>
    </source>
</evidence>
<feature type="domain" description="HicB-like antitoxin of toxin-antitoxin system" evidence="1">
    <location>
        <begin position="3"/>
        <end position="62"/>
    </location>
</feature>
<dbReference type="AlphaFoldDB" id="A0A840F898"/>
<dbReference type="InterPro" id="IPR031807">
    <property type="entry name" value="HicB-like"/>
</dbReference>
<proteinExistence type="predicted"/>
<sequence length="151" mass="16516">MQYPVELTPDDNDTVMVTFPDVPEASSFGDDADDALLQAQDALETALNAYITDRRDIPAPSDANGRPVVSLSLLAALKVGIYQRMRARGWRKADLARGMSLNPRQIDRLLDLTHASTVEQLEHAAAVAGGKYLIEMREVVGFGERPVHVSV</sequence>
<evidence type="ECO:0000313" key="2">
    <source>
        <dbReference type="EMBL" id="MBB4154200.1"/>
    </source>
</evidence>
<evidence type="ECO:0000313" key="3">
    <source>
        <dbReference type="Proteomes" id="UP000529795"/>
    </source>
</evidence>
<dbReference type="SUPFAM" id="SSF143100">
    <property type="entry name" value="TTHA1013/TTHA0281-like"/>
    <property type="match status" value="1"/>
</dbReference>
<dbReference type="EMBL" id="JACIEV010000005">
    <property type="protein sequence ID" value="MBB4154200.1"/>
    <property type="molecule type" value="Genomic_DNA"/>
</dbReference>
<name>A0A840F898_9SPHN</name>
<comment type="caution">
    <text evidence="2">The sequence shown here is derived from an EMBL/GenBank/DDBJ whole genome shotgun (WGS) entry which is preliminary data.</text>
</comment>
<dbReference type="Gene3D" id="3.30.160.250">
    <property type="match status" value="1"/>
</dbReference>
<gene>
    <name evidence="2" type="ORF">GGQ80_002110</name>
</gene>
<dbReference type="RefSeq" id="WP_183984490.1">
    <property type="nucleotide sequence ID" value="NZ_JACIEV010000005.1"/>
</dbReference>
<dbReference type="Pfam" id="PF15919">
    <property type="entry name" value="HicB_lk_antitox"/>
    <property type="match status" value="1"/>
</dbReference>
<reference evidence="2 3" key="1">
    <citation type="submission" date="2020-08" db="EMBL/GenBank/DDBJ databases">
        <title>Genomic Encyclopedia of Type Strains, Phase IV (KMG-IV): sequencing the most valuable type-strain genomes for metagenomic binning, comparative biology and taxonomic classification.</title>
        <authorList>
            <person name="Goeker M."/>
        </authorList>
    </citation>
    <scope>NUCLEOTIDE SEQUENCE [LARGE SCALE GENOMIC DNA]</scope>
    <source>
        <strain evidence="2 3">YC6723</strain>
    </source>
</reference>
<organism evidence="2 3">
    <name type="scientific">Sphingomonas jinjuensis</name>
    <dbReference type="NCBI Taxonomy" id="535907"/>
    <lineage>
        <taxon>Bacteria</taxon>
        <taxon>Pseudomonadati</taxon>
        <taxon>Pseudomonadota</taxon>
        <taxon>Alphaproteobacteria</taxon>
        <taxon>Sphingomonadales</taxon>
        <taxon>Sphingomonadaceae</taxon>
        <taxon>Sphingomonas</taxon>
    </lineage>
</organism>
<protein>
    <submittedName>
        <fullName evidence="2">Antitoxin HicB</fullName>
    </submittedName>
</protein>
<dbReference type="Proteomes" id="UP000529795">
    <property type="component" value="Unassembled WGS sequence"/>
</dbReference>